<keyword evidence="3" id="KW-1185">Reference proteome</keyword>
<dbReference type="Proteomes" id="UP000318336">
    <property type="component" value="Unassembled WGS sequence"/>
</dbReference>
<evidence type="ECO:0000259" key="1">
    <source>
        <dbReference type="Pfam" id="PF18367"/>
    </source>
</evidence>
<dbReference type="Pfam" id="PF18367">
    <property type="entry name" value="Rv2175c_C"/>
    <property type="match status" value="1"/>
</dbReference>
<dbReference type="InterPro" id="IPR041098">
    <property type="entry name" value="Rv2175c_C"/>
</dbReference>
<proteinExistence type="predicted"/>
<dbReference type="RefSeq" id="WP_236022280.1">
    <property type="nucleotide sequence ID" value="NZ_CAJTBP010000001.1"/>
</dbReference>
<evidence type="ECO:0000313" key="2">
    <source>
        <dbReference type="EMBL" id="TQL32934.1"/>
    </source>
</evidence>
<name>A0A542XAX4_9MICO</name>
<organism evidence="2 3">
    <name type="scientific">Barrientosiimonas humi</name>
    <dbReference type="NCBI Taxonomy" id="999931"/>
    <lineage>
        <taxon>Bacteria</taxon>
        <taxon>Bacillati</taxon>
        <taxon>Actinomycetota</taxon>
        <taxon>Actinomycetes</taxon>
        <taxon>Micrococcales</taxon>
        <taxon>Dermacoccaceae</taxon>
        <taxon>Barrientosiimonas</taxon>
    </lineage>
</organism>
<feature type="domain" description="Rv2175c C-terminal" evidence="1">
    <location>
        <begin position="77"/>
        <end position="130"/>
    </location>
</feature>
<sequence length="133" mass="14747">MTEPQNPHPAPTEEDLELERLVADWLPVPDFAEAIDVRLREARRLISDRVVLAHRVGERRVMAVPAGFVQDGEVLPSIPGTLTVLSDAGLSDRQALTWLFTPDDTLPLPGAPIDMLRAGRKAEVRRRAQELLA</sequence>
<dbReference type="AlphaFoldDB" id="A0A542XAX4"/>
<dbReference type="EMBL" id="VFOK01000001">
    <property type="protein sequence ID" value="TQL32934.1"/>
    <property type="molecule type" value="Genomic_DNA"/>
</dbReference>
<gene>
    <name evidence="2" type="ORF">FB554_1067</name>
</gene>
<comment type="caution">
    <text evidence="2">The sequence shown here is derived from an EMBL/GenBank/DDBJ whole genome shotgun (WGS) entry which is preliminary data.</text>
</comment>
<reference evidence="2 3" key="1">
    <citation type="submission" date="2019-06" db="EMBL/GenBank/DDBJ databases">
        <title>Sequencing the genomes of 1000 actinobacteria strains.</title>
        <authorList>
            <person name="Klenk H.-P."/>
        </authorList>
    </citation>
    <scope>NUCLEOTIDE SEQUENCE [LARGE SCALE GENOMIC DNA]</scope>
    <source>
        <strain evidence="2 3">DSM 24617</strain>
    </source>
</reference>
<protein>
    <recommendedName>
        <fullName evidence="1">Rv2175c C-terminal domain-containing protein</fullName>
    </recommendedName>
</protein>
<accession>A0A542XAX4</accession>
<evidence type="ECO:0000313" key="3">
    <source>
        <dbReference type="Proteomes" id="UP000318336"/>
    </source>
</evidence>